<evidence type="ECO:0000256" key="1">
    <source>
        <dbReference type="SAM" id="Phobius"/>
    </source>
</evidence>
<sequence>MAERADDPRPPRDDAALARRAQILATEHWGLLAARGTAQSEVLTRITIFLTLVSAGLVTIGLLGQATRFDGPFQAAMLGILGFLALIGWMTQLRVLHVAEEDFMYVIAMNRLRGAYADLDPGVERYFLASIADDERGAERTYSFLRVRGDWAVVGGSSMMLIILVEACVVGTLAGGVAVAAGAAVPWAIALGVPVALAWAAAAARHGYVLYRASIDGHRPLRTSAPPPVQEPPLA</sequence>
<comment type="caution">
    <text evidence="2">The sequence shown here is derived from an EMBL/GenBank/DDBJ whole genome shotgun (WGS) entry which is preliminary data.</text>
</comment>
<keyword evidence="3" id="KW-1185">Reference proteome</keyword>
<organism evidence="2 3">
    <name type="scientific">Agrococcus terreus</name>
    <dbReference type="NCBI Taxonomy" id="574649"/>
    <lineage>
        <taxon>Bacteria</taxon>
        <taxon>Bacillati</taxon>
        <taxon>Actinomycetota</taxon>
        <taxon>Actinomycetes</taxon>
        <taxon>Micrococcales</taxon>
        <taxon>Microbacteriaceae</taxon>
        <taxon>Agrococcus</taxon>
    </lineage>
</organism>
<dbReference type="EMBL" id="BMLM01000001">
    <property type="protein sequence ID" value="GGN77568.1"/>
    <property type="molecule type" value="Genomic_DNA"/>
</dbReference>
<dbReference type="RefSeq" id="WP_188715163.1">
    <property type="nucleotide sequence ID" value="NZ_BAABBD010000001.1"/>
</dbReference>
<feature type="transmembrane region" description="Helical" evidence="1">
    <location>
        <begin position="184"/>
        <end position="204"/>
    </location>
</feature>
<feature type="transmembrane region" description="Helical" evidence="1">
    <location>
        <begin position="42"/>
        <end position="63"/>
    </location>
</feature>
<evidence type="ECO:0000313" key="2">
    <source>
        <dbReference type="EMBL" id="GGN77568.1"/>
    </source>
</evidence>
<feature type="transmembrane region" description="Helical" evidence="1">
    <location>
        <begin position="75"/>
        <end position="96"/>
    </location>
</feature>
<keyword evidence="1" id="KW-0472">Membrane</keyword>
<evidence type="ECO:0000313" key="3">
    <source>
        <dbReference type="Proteomes" id="UP000626982"/>
    </source>
</evidence>
<protein>
    <submittedName>
        <fullName evidence="2">Uncharacterized protein</fullName>
    </submittedName>
</protein>
<dbReference type="Proteomes" id="UP000626982">
    <property type="component" value="Unassembled WGS sequence"/>
</dbReference>
<keyword evidence="1" id="KW-0812">Transmembrane</keyword>
<name>A0ABQ2KAM3_9MICO</name>
<accession>A0ABQ2KAM3</accession>
<gene>
    <name evidence="2" type="ORF">GCM10010968_02300</name>
</gene>
<feature type="transmembrane region" description="Helical" evidence="1">
    <location>
        <begin position="151"/>
        <end position="178"/>
    </location>
</feature>
<keyword evidence="1" id="KW-1133">Transmembrane helix</keyword>
<proteinExistence type="predicted"/>
<reference evidence="3" key="1">
    <citation type="journal article" date="2019" name="Int. J. Syst. Evol. Microbiol.">
        <title>The Global Catalogue of Microorganisms (GCM) 10K type strain sequencing project: providing services to taxonomists for standard genome sequencing and annotation.</title>
        <authorList>
            <consortium name="The Broad Institute Genomics Platform"/>
            <consortium name="The Broad Institute Genome Sequencing Center for Infectious Disease"/>
            <person name="Wu L."/>
            <person name="Ma J."/>
        </authorList>
    </citation>
    <scope>NUCLEOTIDE SEQUENCE [LARGE SCALE GENOMIC DNA]</scope>
    <source>
        <strain evidence="3">CGMCC 1.6960</strain>
    </source>
</reference>